<gene>
    <name evidence="2" type="ORF">AMORRO_LOCUS17602</name>
</gene>
<proteinExistence type="predicted"/>
<dbReference type="InterPro" id="IPR024574">
    <property type="entry name" value="ELMO_ARM"/>
</dbReference>
<sequence length="121" mass="13899">LFALRLQDTEELITDENLRRKVTENERLKLVSSPLIEAAEICEKLCYTDDKSLKLATFSLQKYIREVEFADEFLKREGLKSLVGIINNSTGNTLAYALTSMQNLMEHDHGWDDLGTDFINK</sequence>
<dbReference type="EMBL" id="CAJVPV010055471">
    <property type="protein sequence ID" value="CAG8784563.1"/>
    <property type="molecule type" value="Genomic_DNA"/>
</dbReference>
<evidence type="ECO:0000259" key="1">
    <source>
        <dbReference type="Pfam" id="PF11841"/>
    </source>
</evidence>
<feature type="non-terminal residue" evidence="2">
    <location>
        <position position="121"/>
    </location>
</feature>
<organism evidence="2 3">
    <name type="scientific">Acaulospora morrowiae</name>
    <dbReference type="NCBI Taxonomy" id="94023"/>
    <lineage>
        <taxon>Eukaryota</taxon>
        <taxon>Fungi</taxon>
        <taxon>Fungi incertae sedis</taxon>
        <taxon>Mucoromycota</taxon>
        <taxon>Glomeromycotina</taxon>
        <taxon>Glomeromycetes</taxon>
        <taxon>Diversisporales</taxon>
        <taxon>Acaulosporaceae</taxon>
        <taxon>Acaulospora</taxon>
    </lineage>
</organism>
<protein>
    <submittedName>
        <fullName evidence="2">12370_t:CDS:1</fullName>
    </submittedName>
</protein>
<feature type="domain" description="ELMO armadillo-like helical" evidence="1">
    <location>
        <begin position="68"/>
        <end position="121"/>
    </location>
</feature>
<keyword evidence="3" id="KW-1185">Reference proteome</keyword>
<dbReference type="AlphaFoldDB" id="A0A9N9JJF9"/>
<dbReference type="Pfam" id="PF11841">
    <property type="entry name" value="ELMO_ARM"/>
    <property type="match status" value="1"/>
</dbReference>
<dbReference type="Proteomes" id="UP000789342">
    <property type="component" value="Unassembled WGS sequence"/>
</dbReference>
<comment type="caution">
    <text evidence="2">The sequence shown here is derived from an EMBL/GenBank/DDBJ whole genome shotgun (WGS) entry which is preliminary data.</text>
</comment>
<feature type="non-terminal residue" evidence="2">
    <location>
        <position position="1"/>
    </location>
</feature>
<dbReference type="OrthoDB" id="28413at2759"/>
<dbReference type="InterPro" id="IPR011989">
    <property type="entry name" value="ARM-like"/>
</dbReference>
<accession>A0A9N9JJF9</accession>
<name>A0A9N9JJF9_9GLOM</name>
<dbReference type="Gene3D" id="1.25.10.10">
    <property type="entry name" value="Leucine-rich Repeat Variant"/>
    <property type="match status" value="1"/>
</dbReference>
<evidence type="ECO:0000313" key="3">
    <source>
        <dbReference type="Proteomes" id="UP000789342"/>
    </source>
</evidence>
<evidence type="ECO:0000313" key="2">
    <source>
        <dbReference type="EMBL" id="CAG8784563.1"/>
    </source>
</evidence>
<reference evidence="2" key="1">
    <citation type="submission" date="2021-06" db="EMBL/GenBank/DDBJ databases">
        <authorList>
            <person name="Kallberg Y."/>
            <person name="Tangrot J."/>
            <person name="Rosling A."/>
        </authorList>
    </citation>
    <scope>NUCLEOTIDE SEQUENCE</scope>
    <source>
        <strain evidence="2">CL551</strain>
    </source>
</reference>